<sequence length="204" mass="21441">MPSITADVRAADGRIAGPRALATRQGLVDSLGRLLSSRPFRDIRVIDIARAARTSPATFYQYFPSVENAFEVLAAHVAQQSSTLSSGMPLAGGARAAVDRWFAFWEDHAPVLRVIDTMAAEGDERFVQARSVLLSAAGQALGAALDQRRAAARATAVPPKALEGVLVTLLASAAAHEAGFTAWGTGDELRDSLAFLVTTALGTP</sequence>
<dbReference type="EMBL" id="CP023976">
    <property type="protein sequence ID" value="ATM24519.1"/>
    <property type="molecule type" value="Genomic_DNA"/>
</dbReference>
<feature type="domain" description="HTH tetR-type" evidence="5">
    <location>
        <begin position="21"/>
        <end position="81"/>
    </location>
</feature>
<evidence type="ECO:0000313" key="6">
    <source>
        <dbReference type="EMBL" id="ATM24519.1"/>
    </source>
</evidence>
<dbReference type="GO" id="GO:0003677">
    <property type="term" value="F:DNA binding"/>
    <property type="evidence" value="ECO:0007669"/>
    <property type="project" value="UniProtKB-UniRule"/>
</dbReference>
<name>A0A291W4K9_9ACTN</name>
<keyword evidence="3" id="KW-0804">Transcription</keyword>
<dbReference type="Gene3D" id="1.10.357.10">
    <property type="entry name" value="Tetracycline Repressor, domain 2"/>
    <property type="match status" value="1"/>
</dbReference>
<evidence type="ECO:0000256" key="2">
    <source>
        <dbReference type="ARBA" id="ARBA00023125"/>
    </source>
</evidence>
<dbReference type="InterPro" id="IPR009057">
    <property type="entry name" value="Homeodomain-like_sf"/>
</dbReference>
<dbReference type="KEGG" id="salf:SMD44_p10020"/>
<keyword evidence="6" id="KW-0614">Plasmid</keyword>
<proteinExistence type="predicted"/>
<dbReference type="Gene3D" id="1.10.10.60">
    <property type="entry name" value="Homeodomain-like"/>
    <property type="match status" value="1"/>
</dbReference>
<feature type="DNA-binding region" description="H-T-H motif" evidence="4">
    <location>
        <begin position="44"/>
        <end position="63"/>
    </location>
</feature>
<dbReference type="SUPFAM" id="SSF46689">
    <property type="entry name" value="Homeodomain-like"/>
    <property type="match status" value="1"/>
</dbReference>
<dbReference type="Pfam" id="PF19352">
    <property type="entry name" value="TetR_C_38"/>
    <property type="match status" value="1"/>
</dbReference>
<dbReference type="RefSeq" id="WP_159399782.1">
    <property type="nucleotide sequence ID" value="NZ_CP023976.1"/>
</dbReference>
<keyword evidence="1" id="KW-0805">Transcription regulation</keyword>
<protein>
    <submittedName>
        <fullName evidence="6">TetR family transcriptional regulator</fullName>
    </submittedName>
</protein>
<accession>A0A291W4K9</accession>
<dbReference type="Pfam" id="PF00440">
    <property type="entry name" value="TetR_N"/>
    <property type="match status" value="1"/>
</dbReference>
<evidence type="ECO:0000259" key="5">
    <source>
        <dbReference type="PROSITE" id="PS50977"/>
    </source>
</evidence>
<evidence type="ECO:0000256" key="3">
    <source>
        <dbReference type="ARBA" id="ARBA00023163"/>
    </source>
</evidence>
<organism evidence="6 7">
    <name type="scientific">Streptomyces alboflavus</name>
    <dbReference type="NCBI Taxonomy" id="67267"/>
    <lineage>
        <taxon>Bacteria</taxon>
        <taxon>Bacillati</taxon>
        <taxon>Actinomycetota</taxon>
        <taxon>Actinomycetes</taxon>
        <taxon>Kitasatosporales</taxon>
        <taxon>Streptomycetaceae</taxon>
        <taxon>Streptomyces</taxon>
    </lineage>
</organism>
<keyword evidence="7" id="KW-1185">Reference proteome</keyword>
<dbReference type="PROSITE" id="PS50977">
    <property type="entry name" value="HTH_TETR_2"/>
    <property type="match status" value="1"/>
</dbReference>
<dbReference type="InterPro" id="IPR001647">
    <property type="entry name" value="HTH_TetR"/>
</dbReference>
<geneLocation type="plasmid" evidence="7">
    <name>pmdjk44.1</name>
</geneLocation>
<evidence type="ECO:0000256" key="1">
    <source>
        <dbReference type="ARBA" id="ARBA00023015"/>
    </source>
</evidence>
<evidence type="ECO:0000256" key="4">
    <source>
        <dbReference type="PROSITE-ProRule" id="PRU00335"/>
    </source>
</evidence>
<dbReference type="AlphaFoldDB" id="A0A291W4K9"/>
<evidence type="ECO:0000313" key="7">
    <source>
        <dbReference type="Proteomes" id="UP000195880"/>
    </source>
</evidence>
<gene>
    <name evidence="6" type="ORF">SMD44_p10020</name>
</gene>
<dbReference type="InterPro" id="IPR011075">
    <property type="entry name" value="TetR_C"/>
</dbReference>
<dbReference type="OrthoDB" id="4265761at2"/>
<dbReference type="Proteomes" id="UP000195880">
    <property type="component" value="Plasmid pMDJK44.1"/>
</dbReference>
<keyword evidence="2 4" id="KW-0238">DNA-binding</keyword>
<reference evidence="6 7" key="1">
    <citation type="submission" date="2017-10" db="EMBL/GenBank/DDBJ databases">
        <title>Streptomyces alboflavus Genome sequencing and assembly.</title>
        <authorList>
            <person name="Wang Y."/>
            <person name="Du B."/>
            <person name="Ding Y."/>
            <person name="Liu H."/>
            <person name="Hou Q."/>
            <person name="Liu K."/>
            <person name="Wang C."/>
            <person name="Yao L."/>
        </authorList>
    </citation>
    <scope>NUCLEOTIDE SEQUENCE [LARGE SCALE GENOMIC DNA]</scope>
    <source>
        <strain evidence="6 7">MDJK44</strain>
        <plasmid evidence="7">Plasmid pmdjk44.1</plasmid>
    </source>
</reference>